<evidence type="ECO:0000256" key="7">
    <source>
        <dbReference type="ARBA" id="ARBA00022723"/>
    </source>
</evidence>
<dbReference type="GO" id="GO:0005506">
    <property type="term" value="F:iron ion binding"/>
    <property type="evidence" value="ECO:0007669"/>
    <property type="project" value="InterPro"/>
</dbReference>
<feature type="chain" id="PRO_5034338134" description="unspecific monooxygenase" evidence="14">
    <location>
        <begin position="21"/>
        <end position="152"/>
    </location>
</feature>
<evidence type="ECO:0000256" key="11">
    <source>
        <dbReference type="ARBA" id="ARBA00023004"/>
    </source>
</evidence>
<evidence type="ECO:0000256" key="4">
    <source>
        <dbReference type="ARBA" id="ARBA00010617"/>
    </source>
</evidence>
<comment type="similarity">
    <text evidence="4">Belongs to the cytochrome P450 family.</text>
</comment>
<dbReference type="GO" id="GO:0020037">
    <property type="term" value="F:heme binding"/>
    <property type="evidence" value="ECO:0007669"/>
    <property type="project" value="InterPro"/>
</dbReference>
<organism evidence="15 16">
    <name type="scientific">Spermophilus dauricus</name>
    <name type="common">Daurian ground squirrel</name>
    <dbReference type="NCBI Taxonomy" id="99837"/>
    <lineage>
        <taxon>Eukaryota</taxon>
        <taxon>Metazoa</taxon>
        <taxon>Chordata</taxon>
        <taxon>Craniata</taxon>
        <taxon>Vertebrata</taxon>
        <taxon>Euteleostomi</taxon>
        <taxon>Mammalia</taxon>
        <taxon>Eutheria</taxon>
        <taxon>Euarchontoglires</taxon>
        <taxon>Glires</taxon>
        <taxon>Rodentia</taxon>
        <taxon>Sciuromorpha</taxon>
        <taxon>Sciuridae</taxon>
        <taxon>Xerinae</taxon>
        <taxon>Marmotini</taxon>
        <taxon>Spermophilus</taxon>
    </lineage>
</organism>
<keyword evidence="11" id="KW-0408">Iron</keyword>
<comment type="cofactor">
    <cofactor evidence="1">
        <name>heme</name>
        <dbReference type="ChEBI" id="CHEBI:30413"/>
    </cofactor>
</comment>
<dbReference type="Proteomes" id="UP000694422">
    <property type="component" value="Unplaced"/>
</dbReference>
<keyword evidence="10" id="KW-0560">Oxidoreductase</keyword>
<evidence type="ECO:0000313" key="15">
    <source>
        <dbReference type="Ensembl" id="ENSSDAP00000015265.1"/>
    </source>
</evidence>
<evidence type="ECO:0000256" key="13">
    <source>
        <dbReference type="ARBA" id="ARBA00023136"/>
    </source>
</evidence>
<dbReference type="EC" id="1.14.14.1" evidence="5"/>
<evidence type="ECO:0000256" key="2">
    <source>
        <dbReference type="ARBA" id="ARBA00004524"/>
    </source>
</evidence>
<dbReference type="InterPro" id="IPR001128">
    <property type="entry name" value="Cyt_P450"/>
</dbReference>
<protein>
    <recommendedName>
        <fullName evidence="5">unspecific monooxygenase</fullName>
        <ecNumber evidence="5">1.14.14.1</ecNumber>
    </recommendedName>
</protein>
<dbReference type="InterPro" id="IPR050182">
    <property type="entry name" value="Cytochrome_P450_fam2"/>
</dbReference>
<evidence type="ECO:0000256" key="12">
    <source>
        <dbReference type="ARBA" id="ARBA00023033"/>
    </source>
</evidence>
<evidence type="ECO:0000256" key="8">
    <source>
        <dbReference type="ARBA" id="ARBA00022824"/>
    </source>
</evidence>
<keyword evidence="6" id="KW-0349">Heme</keyword>
<accession>A0A8C9UQN8</accession>
<dbReference type="Gene3D" id="1.10.630.10">
    <property type="entry name" value="Cytochrome P450"/>
    <property type="match status" value="1"/>
</dbReference>
<keyword evidence="14" id="KW-0732">Signal</keyword>
<evidence type="ECO:0000256" key="10">
    <source>
        <dbReference type="ARBA" id="ARBA00023002"/>
    </source>
</evidence>
<evidence type="ECO:0000256" key="3">
    <source>
        <dbReference type="ARBA" id="ARBA00004586"/>
    </source>
</evidence>
<keyword evidence="12" id="KW-0503">Monooxygenase</keyword>
<evidence type="ECO:0000256" key="14">
    <source>
        <dbReference type="SAM" id="SignalP"/>
    </source>
</evidence>
<dbReference type="PRINTS" id="PR00463">
    <property type="entry name" value="EP450I"/>
</dbReference>
<dbReference type="Pfam" id="PF00067">
    <property type="entry name" value="p450"/>
    <property type="match status" value="1"/>
</dbReference>
<keyword evidence="9" id="KW-0492">Microsome</keyword>
<keyword evidence="13" id="KW-0472">Membrane</keyword>
<proteinExistence type="inferred from homology"/>
<dbReference type="Ensembl" id="ENSSDAT00000017317.1">
    <property type="protein sequence ID" value="ENSSDAP00000015265.1"/>
    <property type="gene ID" value="ENSSDAG00000013755.1"/>
</dbReference>
<evidence type="ECO:0000256" key="6">
    <source>
        <dbReference type="ARBA" id="ARBA00022617"/>
    </source>
</evidence>
<dbReference type="PANTHER" id="PTHR24300:SF400">
    <property type="entry name" value="CYTOCHROME P450 2C9"/>
    <property type="match status" value="1"/>
</dbReference>
<dbReference type="AlphaFoldDB" id="A0A8C9UQN8"/>
<evidence type="ECO:0000256" key="1">
    <source>
        <dbReference type="ARBA" id="ARBA00001971"/>
    </source>
</evidence>
<dbReference type="InterPro" id="IPR002401">
    <property type="entry name" value="Cyt_P450_E_grp-I"/>
</dbReference>
<evidence type="ECO:0000313" key="16">
    <source>
        <dbReference type="Proteomes" id="UP000694422"/>
    </source>
</evidence>
<reference evidence="15" key="1">
    <citation type="submission" date="2025-08" db="UniProtKB">
        <authorList>
            <consortium name="Ensembl"/>
        </authorList>
    </citation>
    <scope>IDENTIFICATION</scope>
</reference>
<feature type="signal peptide" evidence="14">
    <location>
        <begin position="1"/>
        <end position="20"/>
    </location>
</feature>
<keyword evidence="16" id="KW-1185">Reference proteome</keyword>
<dbReference type="GO" id="GO:0006805">
    <property type="term" value="P:xenobiotic metabolic process"/>
    <property type="evidence" value="ECO:0007669"/>
    <property type="project" value="TreeGrafter"/>
</dbReference>
<dbReference type="PANTHER" id="PTHR24300">
    <property type="entry name" value="CYTOCHROME P450 508A4-RELATED"/>
    <property type="match status" value="1"/>
</dbReference>
<keyword evidence="7" id="KW-0479">Metal-binding</keyword>
<evidence type="ECO:0000256" key="5">
    <source>
        <dbReference type="ARBA" id="ARBA00012109"/>
    </source>
</evidence>
<name>A0A8C9UQN8_SPEDA</name>
<comment type="subcellular location">
    <subcellularLocation>
        <location evidence="3">Endoplasmic reticulum membrane</location>
    </subcellularLocation>
    <subcellularLocation>
        <location evidence="2">Microsome membrane</location>
    </subcellularLocation>
</comment>
<dbReference type="GO" id="GO:0005789">
    <property type="term" value="C:endoplasmic reticulum membrane"/>
    <property type="evidence" value="ECO:0007669"/>
    <property type="project" value="UniProtKB-SubCell"/>
</dbReference>
<reference evidence="15" key="2">
    <citation type="submission" date="2025-09" db="UniProtKB">
        <authorList>
            <consortium name="Ensembl"/>
        </authorList>
    </citation>
    <scope>IDENTIFICATION</scope>
</reference>
<sequence length="152" mass="16545">MDPVVVLFLSFFCLLLLSLGRQKSGRGKIPLGPTPLPILGNILQIDAKNIKKSLSNVSILGPVFTLYLGMKPTVVLHGYEAVREALVDRGEEFSGRGSFPVVERANKGLGKGACALLIMTLWSFGMGKRSIEDCVQEEAHCLVEELRKTKCG</sequence>
<dbReference type="GO" id="GO:0016712">
    <property type="term" value="F:oxidoreductase activity, acting on paired donors, with incorporation or reduction of molecular oxygen, reduced flavin or flavoprotein as one donor, and incorporation of one atom of oxygen"/>
    <property type="evidence" value="ECO:0007669"/>
    <property type="project" value="UniProtKB-EC"/>
</dbReference>
<dbReference type="SUPFAM" id="SSF48264">
    <property type="entry name" value="Cytochrome P450"/>
    <property type="match status" value="1"/>
</dbReference>
<dbReference type="InterPro" id="IPR036396">
    <property type="entry name" value="Cyt_P450_sf"/>
</dbReference>
<evidence type="ECO:0000256" key="9">
    <source>
        <dbReference type="ARBA" id="ARBA00022848"/>
    </source>
</evidence>
<dbReference type="GO" id="GO:0006082">
    <property type="term" value="P:organic acid metabolic process"/>
    <property type="evidence" value="ECO:0007669"/>
    <property type="project" value="TreeGrafter"/>
</dbReference>
<keyword evidence="8" id="KW-0256">Endoplasmic reticulum</keyword>